<dbReference type="PANTHER" id="PTHR21016">
    <property type="entry name" value="BETA-AMYLOID BINDING PROTEIN-RELATED"/>
    <property type="match status" value="1"/>
</dbReference>
<proteinExistence type="inferred from homology"/>
<sequence length="190" mass="20970">MMLPRLMLVGGTAVLILFSLTGVVAVHDDEDQLVTRVPNDMIENADEGAPLARNHRAQHWFRQRPLLSRYLPVVMKLVVVVYIIAAAIAIGSTLYLSADRHHPRRDLQSSTNPPVDSEHCVSSKKQLVAVLFAWLLGILGVDRFYTGYVALGVIKLLTGGGLGIWYLVDGILYSMNKIREHGTGCTLQPI</sequence>
<evidence type="ECO:0000259" key="8">
    <source>
        <dbReference type="Pfam" id="PF05154"/>
    </source>
</evidence>
<evidence type="ECO:0000256" key="5">
    <source>
        <dbReference type="ARBA" id="ARBA00023136"/>
    </source>
</evidence>
<dbReference type="InterPro" id="IPR007829">
    <property type="entry name" value="TM2"/>
</dbReference>
<keyword evidence="7" id="KW-0732">Signal</keyword>
<comment type="subcellular location">
    <subcellularLocation>
        <location evidence="1">Membrane</location>
        <topology evidence="1">Multi-pass membrane protein</topology>
    </subcellularLocation>
</comment>
<feature type="transmembrane region" description="Helical" evidence="6">
    <location>
        <begin position="73"/>
        <end position="96"/>
    </location>
</feature>
<feature type="transmembrane region" description="Helical" evidence="6">
    <location>
        <begin position="127"/>
        <end position="145"/>
    </location>
</feature>
<dbReference type="GO" id="GO:0016020">
    <property type="term" value="C:membrane"/>
    <property type="evidence" value="ECO:0007669"/>
    <property type="project" value="UniProtKB-SubCell"/>
</dbReference>
<geneLocation type="mitochondrion" evidence="10"/>
<keyword evidence="10" id="KW-0496">Mitochondrion</keyword>
<dbReference type="STRING" id="37360.A0A0G4J0W7"/>
<feature type="chain" id="PRO_5033717437" description="TM2 domain-containing protein" evidence="7">
    <location>
        <begin position="26"/>
        <end position="190"/>
    </location>
</feature>
<evidence type="ECO:0000313" key="9">
    <source>
        <dbReference type="EMBL" id="CEP00961.1"/>
    </source>
</evidence>
<keyword evidence="3 6" id="KW-0812">Transmembrane</keyword>
<dbReference type="AlphaFoldDB" id="A0A0G4J0W7"/>
<evidence type="ECO:0000256" key="3">
    <source>
        <dbReference type="ARBA" id="ARBA00022692"/>
    </source>
</evidence>
<evidence type="ECO:0000313" key="10">
    <source>
        <dbReference type="EMBL" id="SPR00940.1"/>
    </source>
</evidence>
<feature type="transmembrane region" description="Helical" evidence="6">
    <location>
        <begin position="151"/>
        <end position="168"/>
    </location>
</feature>
<evidence type="ECO:0000313" key="11">
    <source>
        <dbReference type="Proteomes" id="UP000039324"/>
    </source>
</evidence>
<dbReference type="EMBL" id="OVEO01000016">
    <property type="protein sequence ID" value="SPR00940.1"/>
    <property type="molecule type" value="Genomic_DNA"/>
</dbReference>
<accession>A0A0G4J0W7</accession>
<evidence type="ECO:0000256" key="2">
    <source>
        <dbReference type="ARBA" id="ARBA00008284"/>
    </source>
</evidence>
<dbReference type="Pfam" id="PF05154">
    <property type="entry name" value="TM2"/>
    <property type="match status" value="1"/>
</dbReference>
<reference evidence="9 11" key="1">
    <citation type="submission" date="2015-02" db="EMBL/GenBank/DDBJ databases">
        <authorList>
            <person name="Chooi Y.-H."/>
        </authorList>
    </citation>
    <scope>NUCLEOTIDE SEQUENCE [LARGE SCALE GENOMIC DNA]</scope>
    <source>
        <strain evidence="9">E3</strain>
    </source>
</reference>
<feature type="domain" description="TM2" evidence="8">
    <location>
        <begin position="123"/>
        <end position="171"/>
    </location>
</feature>
<evidence type="ECO:0000256" key="1">
    <source>
        <dbReference type="ARBA" id="ARBA00004141"/>
    </source>
</evidence>
<evidence type="ECO:0000256" key="6">
    <source>
        <dbReference type="SAM" id="Phobius"/>
    </source>
</evidence>
<keyword evidence="5 6" id="KW-0472">Membrane</keyword>
<protein>
    <recommendedName>
        <fullName evidence="8">TM2 domain-containing protein</fullName>
    </recommendedName>
</protein>
<evidence type="ECO:0000256" key="7">
    <source>
        <dbReference type="SAM" id="SignalP"/>
    </source>
</evidence>
<organism evidence="9 11">
    <name type="scientific">Plasmodiophora brassicae</name>
    <name type="common">Clubroot disease agent</name>
    <dbReference type="NCBI Taxonomy" id="37360"/>
    <lineage>
        <taxon>Eukaryota</taxon>
        <taxon>Sar</taxon>
        <taxon>Rhizaria</taxon>
        <taxon>Endomyxa</taxon>
        <taxon>Phytomyxea</taxon>
        <taxon>Plasmodiophorida</taxon>
        <taxon>Plasmodiophoridae</taxon>
        <taxon>Plasmodiophora</taxon>
    </lineage>
</organism>
<keyword evidence="11" id="KW-1185">Reference proteome</keyword>
<name>A0A0G4J0W7_PLABS</name>
<dbReference type="InterPro" id="IPR050932">
    <property type="entry name" value="TM2D1-3-like"/>
</dbReference>
<dbReference type="PANTHER" id="PTHR21016:SF25">
    <property type="entry name" value="TM2 DOMAIN-CONTAINING PROTEIN DDB_G0277895-RELATED"/>
    <property type="match status" value="1"/>
</dbReference>
<dbReference type="EMBL" id="CDSF01000105">
    <property type="protein sequence ID" value="CEP00961.1"/>
    <property type="molecule type" value="Genomic_DNA"/>
</dbReference>
<evidence type="ECO:0000313" key="12">
    <source>
        <dbReference type="Proteomes" id="UP000290189"/>
    </source>
</evidence>
<feature type="signal peptide" evidence="7">
    <location>
        <begin position="1"/>
        <end position="25"/>
    </location>
</feature>
<dbReference type="OrthoDB" id="408511at2759"/>
<reference evidence="10 12" key="2">
    <citation type="submission" date="2018-03" db="EMBL/GenBank/DDBJ databases">
        <authorList>
            <person name="Fogelqvist J."/>
        </authorList>
    </citation>
    <scope>NUCLEOTIDE SEQUENCE [LARGE SCALE GENOMIC DNA]</scope>
</reference>
<dbReference type="Proteomes" id="UP000290189">
    <property type="component" value="Unassembled WGS sequence"/>
</dbReference>
<gene>
    <name evidence="9" type="ORF">PBRA_008273</name>
    <name evidence="10" type="ORF">PLBR_LOCUS8155</name>
</gene>
<evidence type="ECO:0000256" key="4">
    <source>
        <dbReference type="ARBA" id="ARBA00022989"/>
    </source>
</evidence>
<comment type="similarity">
    <text evidence="2">Belongs to the TM2 family.</text>
</comment>
<keyword evidence="4 6" id="KW-1133">Transmembrane helix</keyword>
<dbReference type="Proteomes" id="UP000039324">
    <property type="component" value="Unassembled WGS sequence"/>
</dbReference>